<evidence type="ECO:0000256" key="1">
    <source>
        <dbReference type="SAM" id="MobiDB-lite"/>
    </source>
</evidence>
<dbReference type="EMBL" id="AP022213">
    <property type="protein sequence ID" value="BBT16324.1"/>
    <property type="molecule type" value="Genomic_DNA"/>
</dbReference>
<sequence length="230" mass="24500">MATCISHLPLPRYAKAIMLSTLVASLSGCLTTQAQPDGSTKVNISLADALGLPKPQVQAQQSPSATSNTPTRTTSSAMPQVRALSATKLAGLFTKYPYDGTTSAPFPRVAVTVTDWSRSDCWVAKATIWWSAKKSEPVAPFSVCWNQSLGFAINNAAGLHMFMGQTAMATTGNVRTVGPKPPMLAVPSNQQLGESKMQQDFPGFISELIVGTGWEAGGDTNMWLVGYKEQ</sequence>
<evidence type="ECO:0008006" key="5">
    <source>
        <dbReference type="Google" id="ProtNLM"/>
    </source>
</evidence>
<feature type="chain" id="PRO_5028327080" description="Lipoprotein" evidence="2">
    <location>
        <begin position="35"/>
        <end position="230"/>
    </location>
</feature>
<feature type="compositionally biased region" description="Polar residues" evidence="1">
    <location>
        <begin position="57"/>
        <end position="78"/>
    </location>
</feature>
<dbReference type="Proteomes" id="UP000515591">
    <property type="component" value="Chromosome"/>
</dbReference>
<protein>
    <recommendedName>
        <fullName evidence="5">Lipoprotein</fullName>
    </recommendedName>
</protein>
<proteinExistence type="predicted"/>
<evidence type="ECO:0000313" key="4">
    <source>
        <dbReference type="Proteomes" id="UP000515591"/>
    </source>
</evidence>
<reference evidence="3 4" key="1">
    <citation type="submission" date="2019-12" db="EMBL/GenBank/DDBJ databases">
        <title>complete genome sequences of Pseudomonas otitidis str. WP8-S17-CRE-03 isolated from wastewater treatment plant effluent.</title>
        <authorList>
            <person name="Sekizuka T."/>
            <person name="Itokawa K."/>
            <person name="Yatsu K."/>
            <person name="Inamine Y."/>
            <person name="Kuroda M."/>
        </authorList>
    </citation>
    <scope>NUCLEOTIDE SEQUENCE [LARGE SCALE GENOMIC DNA]</scope>
    <source>
        <strain evidence="3 4">WP8-S17-CRE-03</strain>
    </source>
</reference>
<keyword evidence="2" id="KW-0732">Signal</keyword>
<evidence type="ECO:0000313" key="3">
    <source>
        <dbReference type="EMBL" id="BBT16324.1"/>
    </source>
</evidence>
<dbReference type="AlphaFoldDB" id="A0A6S5RTA5"/>
<feature type="region of interest" description="Disordered" evidence="1">
    <location>
        <begin position="55"/>
        <end position="79"/>
    </location>
</feature>
<gene>
    <name evidence="3" type="ORF">WP8S17C03_23730</name>
</gene>
<name>A0A6S5RTA5_9GAMM</name>
<organism evidence="3 4">
    <name type="scientific">Metapseudomonas otitidis</name>
    <dbReference type="NCBI Taxonomy" id="319939"/>
    <lineage>
        <taxon>Bacteria</taxon>
        <taxon>Pseudomonadati</taxon>
        <taxon>Pseudomonadota</taxon>
        <taxon>Gammaproteobacteria</taxon>
        <taxon>Pseudomonadales</taxon>
        <taxon>Pseudomonadaceae</taxon>
        <taxon>Metapseudomonas</taxon>
    </lineage>
</organism>
<feature type="signal peptide" evidence="2">
    <location>
        <begin position="1"/>
        <end position="34"/>
    </location>
</feature>
<evidence type="ECO:0000256" key="2">
    <source>
        <dbReference type="SAM" id="SignalP"/>
    </source>
</evidence>
<accession>A0A6S5RTA5</accession>